<dbReference type="InterPro" id="IPR016163">
    <property type="entry name" value="Ald_DH_C"/>
</dbReference>
<dbReference type="SUPFAM" id="SSF53720">
    <property type="entry name" value="ALDH-like"/>
    <property type="match status" value="1"/>
</dbReference>
<dbReference type="Pfam" id="PF00171">
    <property type="entry name" value="Aldedh"/>
    <property type="match status" value="1"/>
</dbReference>
<dbReference type="InterPro" id="IPR015590">
    <property type="entry name" value="Aldehyde_DH_dom"/>
</dbReference>
<dbReference type="AlphaFoldDB" id="A0A3D9XQT9"/>
<sequence length="495" mass="53775">MAKATEPERFEHLYINGEWVKPIDGALVDSIDPATGRPWALVAFAGKQEVDRAVEAARAAFRGPWRRMPAHERAAMLRRFAEAFREAIPEIIEHEVRDSGRLIVDARADLGAEVAWYHWFASLADKTLGTTVPMDDSVHCFTTRVPVGVVAAITPWNAPLMTICLKLGAALAAGCTLVVKPAETTPVSTLLLGRIAERAGLPPGVLNIVPGHGHEIGDHLVGHPGVDKVSFTGSGATAKRMLKTGADSLKRFTFELGGKAPHIIFADADLEQALNSATSSAWTNCGQSCALGSRVLVERPVYDRVAEMFRQRAATVRVGMPMDEATRMGPQNSQQQLDKTLSYFEIGRAEGAELLAGGRRIDRPDLAGGYFVEPTVYAGVTNQMRIAREEIFGPVAALIPFDGEEEAIEIANDTPFGLTAGLWTNDLGRAHRVSNRIEAGSVWVNTYRYVRWSLPYGGFKQSGWGRENGIDALDPYLETRTTVISTTGQAANPYA</sequence>
<dbReference type="Gene3D" id="3.40.309.10">
    <property type="entry name" value="Aldehyde Dehydrogenase, Chain A, domain 2"/>
    <property type="match status" value="1"/>
</dbReference>
<feature type="active site" evidence="3">
    <location>
        <position position="255"/>
    </location>
</feature>
<dbReference type="Proteomes" id="UP000256941">
    <property type="component" value="Unassembled WGS sequence"/>
</dbReference>
<evidence type="ECO:0000259" key="5">
    <source>
        <dbReference type="Pfam" id="PF00171"/>
    </source>
</evidence>
<dbReference type="InterPro" id="IPR016162">
    <property type="entry name" value="Ald_DH_N"/>
</dbReference>
<dbReference type="InterPro" id="IPR016161">
    <property type="entry name" value="Ald_DH/histidinol_DH"/>
</dbReference>
<dbReference type="EMBL" id="QTUJ01000001">
    <property type="protein sequence ID" value="REF71948.1"/>
    <property type="molecule type" value="Genomic_DNA"/>
</dbReference>
<dbReference type="PANTHER" id="PTHR11699">
    <property type="entry name" value="ALDEHYDE DEHYDROGENASE-RELATED"/>
    <property type="match status" value="1"/>
</dbReference>
<dbReference type="FunFam" id="3.40.309.10:FF:000012">
    <property type="entry name" value="Betaine aldehyde dehydrogenase"/>
    <property type="match status" value="1"/>
</dbReference>
<protein>
    <submittedName>
        <fullName evidence="6">Aldehyde dehydrogenase (NAD+)</fullName>
    </submittedName>
</protein>
<evidence type="ECO:0000256" key="2">
    <source>
        <dbReference type="ARBA" id="ARBA00023002"/>
    </source>
</evidence>
<keyword evidence="2 4" id="KW-0560">Oxidoreductase</keyword>
<comment type="similarity">
    <text evidence="1 4">Belongs to the aldehyde dehydrogenase family.</text>
</comment>
<dbReference type="RefSeq" id="WP_116220606.1">
    <property type="nucleotide sequence ID" value="NZ_CP038196.1"/>
</dbReference>
<dbReference type="GO" id="GO:0016620">
    <property type="term" value="F:oxidoreductase activity, acting on the aldehyde or oxo group of donors, NAD or NADP as acceptor"/>
    <property type="evidence" value="ECO:0007669"/>
    <property type="project" value="InterPro"/>
</dbReference>
<gene>
    <name evidence="6" type="ORF">BDD41_0412</name>
</gene>
<evidence type="ECO:0000313" key="6">
    <source>
        <dbReference type="EMBL" id="REF71948.1"/>
    </source>
</evidence>
<evidence type="ECO:0000256" key="4">
    <source>
        <dbReference type="RuleBase" id="RU003345"/>
    </source>
</evidence>
<comment type="caution">
    <text evidence="6">The sequence shown here is derived from an EMBL/GenBank/DDBJ whole genome shotgun (WGS) entry which is preliminary data.</text>
</comment>
<evidence type="ECO:0000256" key="3">
    <source>
        <dbReference type="PROSITE-ProRule" id="PRU10007"/>
    </source>
</evidence>
<evidence type="ECO:0000313" key="7">
    <source>
        <dbReference type="Proteomes" id="UP000256941"/>
    </source>
</evidence>
<dbReference type="CDD" id="cd07114">
    <property type="entry name" value="ALDH_DhaS"/>
    <property type="match status" value="1"/>
</dbReference>
<feature type="domain" description="Aldehyde dehydrogenase" evidence="5">
    <location>
        <begin position="19"/>
        <end position="481"/>
    </location>
</feature>
<dbReference type="FunFam" id="3.40.605.10:FF:000007">
    <property type="entry name" value="NAD/NADP-dependent betaine aldehyde dehydrogenase"/>
    <property type="match status" value="1"/>
</dbReference>
<reference evidence="6 7" key="1">
    <citation type="submission" date="2018-08" db="EMBL/GenBank/DDBJ databases">
        <title>Genomic Encyclopedia of Archaeal and Bacterial Type Strains, Phase II (KMG-II): from individual species to whole genera.</title>
        <authorList>
            <person name="Goeker M."/>
        </authorList>
    </citation>
    <scope>NUCLEOTIDE SEQUENCE [LARGE SCALE GENOMIC DNA]</scope>
    <source>
        <strain evidence="6 7">DSM 17099</strain>
    </source>
</reference>
<organism evidence="6 7">
    <name type="scientific">Paracoccus versutus</name>
    <name type="common">Thiobacillus versutus</name>
    <dbReference type="NCBI Taxonomy" id="34007"/>
    <lineage>
        <taxon>Bacteria</taxon>
        <taxon>Pseudomonadati</taxon>
        <taxon>Pseudomonadota</taxon>
        <taxon>Alphaproteobacteria</taxon>
        <taxon>Rhodobacterales</taxon>
        <taxon>Paracoccaceae</taxon>
        <taxon>Paracoccus</taxon>
    </lineage>
</organism>
<proteinExistence type="inferred from homology"/>
<evidence type="ECO:0000256" key="1">
    <source>
        <dbReference type="ARBA" id="ARBA00009986"/>
    </source>
</evidence>
<dbReference type="Gene3D" id="3.40.605.10">
    <property type="entry name" value="Aldehyde Dehydrogenase, Chain A, domain 1"/>
    <property type="match status" value="1"/>
</dbReference>
<accession>A0A3D9XQT9</accession>
<dbReference type="PROSITE" id="PS00687">
    <property type="entry name" value="ALDEHYDE_DEHYDR_GLU"/>
    <property type="match status" value="1"/>
</dbReference>
<dbReference type="InterPro" id="IPR029510">
    <property type="entry name" value="Ald_DH_CS_GLU"/>
</dbReference>
<name>A0A3D9XQT9_PARVE</name>